<dbReference type="Proteomes" id="UP000284853">
    <property type="component" value="Unassembled WGS sequence"/>
</dbReference>
<feature type="signal peptide" evidence="2">
    <location>
        <begin position="1"/>
        <end position="24"/>
    </location>
</feature>
<feature type="chain" id="PRO_5045227104" description="YdgH/BhsA/McbA-like domain-containing protein" evidence="2">
    <location>
        <begin position="25"/>
        <end position="99"/>
    </location>
</feature>
<name>A0ABX9PWC6_9GAMM</name>
<reference evidence="4 5" key="1">
    <citation type="submission" date="2017-08" db="EMBL/GenBank/DDBJ databases">
        <title>Comparative genomics of bacteria isolated from necrotic lesions of AOD affected trees.</title>
        <authorList>
            <person name="Doonan J."/>
            <person name="Denman S."/>
            <person name="Mcdonald J.E."/>
        </authorList>
    </citation>
    <scope>NUCLEOTIDE SEQUENCE [LARGE SCALE GENOMIC DNA]</scope>
    <source>
        <strain evidence="4 5">CIP 105588</strain>
    </source>
</reference>
<accession>A0ABX9PWC6</accession>
<gene>
    <name evidence="4" type="ORF">CKQ54_13805</name>
</gene>
<keyword evidence="5" id="KW-1185">Reference proteome</keyword>
<proteinExistence type="predicted"/>
<dbReference type="Pfam" id="PF07338">
    <property type="entry name" value="YdgH_BhsA-like"/>
    <property type="match status" value="1"/>
</dbReference>
<evidence type="ECO:0000259" key="3">
    <source>
        <dbReference type="Pfam" id="PF07338"/>
    </source>
</evidence>
<evidence type="ECO:0000313" key="5">
    <source>
        <dbReference type="Proteomes" id="UP000284853"/>
    </source>
</evidence>
<organism evidence="4 5">
    <name type="scientific">Rahnella variigena</name>
    <dbReference type="NCBI Taxonomy" id="574964"/>
    <lineage>
        <taxon>Bacteria</taxon>
        <taxon>Pseudomonadati</taxon>
        <taxon>Pseudomonadota</taxon>
        <taxon>Gammaproteobacteria</taxon>
        <taxon>Enterobacterales</taxon>
        <taxon>Yersiniaceae</taxon>
        <taxon>Rahnella</taxon>
    </lineage>
</organism>
<sequence length="99" mass="10616">MKKITLATTLLISAFSFSTFSALAADQVSKEEVAHYKLVKIGNIQVAESGGKVGSPSELHEELSKLADEKGGKYYHIIAAGQKGPNFEAIATVYKDAEK</sequence>
<dbReference type="PANTHER" id="PTHR34156">
    <property type="entry name" value="OUTER MEMBRANE PROTEIN-RELATED-RELATED"/>
    <property type="match status" value="1"/>
</dbReference>
<dbReference type="InterPro" id="IPR010854">
    <property type="entry name" value="YdgH/BhsA/McbA-like_dom"/>
</dbReference>
<keyword evidence="1 2" id="KW-0732">Signal</keyword>
<dbReference type="GeneID" id="302709879"/>
<protein>
    <recommendedName>
        <fullName evidence="3">YdgH/BhsA/McbA-like domain-containing protein</fullName>
    </recommendedName>
</protein>
<dbReference type="InterPro" id="IPR036275">
    <property type="entry name" value="YdgH-like_sf"/>
</dbReference>
<dbReference type="InterPro" id="IPR051096">
    <property type="entry name" value="BhsA/McbA_stress_biofilm_assoc"/>
</dbReference>
<dbReference type="InterPro" id="IPR025543">
    <property type="entry name" value="Dodecin-like"/>
</dbReference>
<evidence type="ECO:0000313" key="4">
    <source>
        <dbReference type="EMBL" id="RKF69371.1"/>
    </source>
</evidence>
<dbReference type="RefSeq" id="WP_120162848.1">
    <property type="nucleotide sequence ID" value="NZ_JBLYPM010000014.1"/>
</dbReference>
<dbReference type="EMBL" id="NSDJ01000001">
    <property type="protein sequence ID" value="RKF69371.1"/>
    <property type="molecule type" value="Genomic_DNA"/>
</dbReference>
<comment type="caution">
    <text evidence="4">The sequence shown here is derived from an EMBL/GenBank/DDBJ whole genome shotgun (WGS) entry which is preliminary data.</text>
</comment>
<feature type="domain" description="YdgH/BhsA/McbA-like" evidence="3">
    <location>
        <begin position="38"/>
        <end position="95"/>
    </location>
</feature>
<dbReference type="Gene3D" id="3.30.1660.10">
    <property type="entry name" value="Flavin-binding protein dodecin"/>
    <property type="match status" value="1"/>
</dbReference>
<evidence type="ECO:0000256" key="2">
    <source>
        <dbReference type="SAM" id="SignalP"/>
    </source>
</evidence>
<dbReference type="SUPFAM" id="SSF159871">
    <property type="entry name" value="YdgH-like"/>
    <property type="match status" value="1"/>
</dbReference>
<dbReference type="PANTHER" id="PTHR34156:SF9">
    <property type="entry name" value="SECRETED PROTEIN"/>
    <property type="match status" value="1"/>
</dbReference>
<evidence type="ECO:0000256" key="1">
    <source>
        <dbReference type="ARBA" id="ARBA00022729"/>
    </source>
</evidence>